<dbReference type="AlphaFoldDB" id="I4BI13"/>
<protein>
    <submittedName>
        <fullName evidence="4">Uncharacterized protein potentially involved in peptidoglycan biosynthesis</fullName>
    </submittedName>
</protein>
<dbReference type="eggNOG" id="COG5479">
    <property type="taxonomic scope" value="Bacteria"/>
</dbReference>
<dbReference type="OrthoDB" id="4379975at2"/>
<reference evidence="4 5" key="1">
    <citation type="submission" date="2012-06" db="EMBL/GenBank/DDBJ databases">
        <title>Complete sequence of chromosome of Mycobacterium chubuense NBB4.</title>
        <authorList>
            <consortium name="US DOE Joint Genome Institute"/>
            <person name="Lucas S."/>
            <person name="Han J."/>
            <person name="Lapidus A."/>
            <person name="Cheng J.-F."/>
            <person name="Goodwin L."/>
            <person name="Pitluck S."/>
            <person name="Peters L."/>
            <person name="Mikhailova N."/>
            <person name="Teshima H."/>
            <person name="Detter J.C."/>
            <person name="Han C."/>
            <person name="Tapia R."/>
            <person name="Land M."/>
            <person name="Hauser L."/>
            <person name="Kyrpides N."/>
            <person name="Ivanova N."/>
            <person name="Pagani I."/>
            <person name="Mattes T."/>
            <person name="Holmes A."/>
            <person name="Rutledge P."/>
            <person name="Paulsen I."/>
            <person name="Coleman N."/>
            <person name="Woyke T."/>
        </authorList>
    </citation>
    <scope>NUCLEOTIDE SEQUENCE [LARGE SCALE GENOMIC DNA]</scope>
    <source>
        <strain evidence="4 5">NBB4</strain>
    </source>
</reference>
<dbReference type="PATRIC" id="fig|710421.3.peg.2137"/>
<dbReference type="Proteomes" id="UP000006057">
    <property type="component" value="Chromosome"/>
</dbReference>
<feature type="signal peptide" evidence="3">
    <location>
        <begin position="1"/>
        <end position="34"/>
    </location>
</feature>
<gene>
    <name evidence="4" type="ordered locus">Mycch_2137</name>
</gene>
<evidence type="ECO:0000313" key="5">
    <source>
        <dbReference type="Proteomes" id="UP000006057"/>
    </source>
</evidence>
<proteinExistence type="predicted"/>
<dbReference type="InterPro" id="IPR013207">
    <property type="entry name" value="LGFP"/>
</dbReference>
<keyword evidence="2" id="KW-1133">Transmembrane helix</keyword>
<evidence type="ECO:0000256" key="2">
    <source>
        <dbReference type="SAM" id="Phobius"/>
    </source>
</evidence>
<dbReference type="Pfam" id="PF08310">
    <property type="entry name" value="LGFP"/>
    <property type="match status" value="4"/>
</dbReference>
<keyword evidence="2" id="KW-0812">Transmembrane</keyword>
<feature type="chain" id="PRO_5003686841" evidence="3">
    <location>
        <begin position="35"/>
        <end position="713"/>
    </location>
</feature>
<feature type="region of interest" description="Disordered" evidence="1">
    <location>
        <begin position="580"/>
        <end position="615"/>
    </location>
</feature>
<keyword evidence="2" id="KW-0472">Membrane</keyword>
<feature type="transmembrane region" description="Helical" evidence="2">
    <location>
        <begin position="423"/>
        <end position="444"/>
    </location>
</feature>
<dbReference type="KEGG" id="mcb:Mycch_2137"/>
<evidence type="ECO:0000256" key="3">
    <source>
        <dbReference type="SAM" id="SignalP"/>
    </source>
</evidence>
<dbReference type="STRING" id="710421.Mycch_2137"/>
<name>I4BI13_MYCCN</name>
<feature type="region of interest" description="Disordered" evidence="1">
    <location>
        <begin position="503"/>
        <end position="556"/>
    </location>
</feature>
<dbReference type="RefSeq" id="WP_014815400.1">
    <property type="nucleotide sequence ID" value="NC_018027.1"/>
</dbReference>
<sequence precursor="true">MSRQPLLRLRTVGRLTIGLLGVATTLLFAPSAAAQPDVDANDAITAAWQASGGDAGPWGPKSGDVYQVGPGFAQNFASGKAFFTPATGAHLMQGAILDKYESLGGPADSDLGFPTIDEGPGRAPDSRNTTFSAPDNPVIFWTADTGARVVRGPVNAAWDRLGGSSGVLGVPAEDETYDGPVVSQKFTGGEISYDSRAKKFTTQPPELAGQLADLQIADDPVSAINAARRAAGGPLGPLGAADGEPYKIGDKGYGQNFVNGKIFYSPDTGANVVTGQVLAKYESVGGPQGDLGFPITGEVDGGLAPSSRMSAFAAADKPVIFWTPDYGAVIVRGAMHAAWEKLGGATGALGAPVSDQTQNGNTINQKFGGGSVSYDTATKKFSTEPGNLAAQLAGLEVPGPQAPAATPQASDRGKETTGAHWTWWWLLAIIPVLLLLGVVAFAVARNRRHRGGGDLFGPPAGLAPRDGREYEPALAGGPPAGHEGREDAMFGDRYAREGLGSLASTAPPAAADEAGSGPLNFWGSSAGGAGAEPHTEEAAAGGDLEDENPDAVDTAPTRIPTASEVAAEPIAEPEFVEPLPVEAESVEPEPVESEPVEAEPTEAESTEPRLGAVESDREPFLPPAAAFVAAGRDAMTDTGRHARIDVDEPAPEATALHMPLDDRGQMPEGYPIKADTRSGLYWAPDSADYAEAPVEIWFASEEMARTNGFVRGE</sequence>
<feature type="compositionally biased region" description="Low complexity" evidence="1">
    <location>
        <begin position="503"/>
        <end position="518"/>
    </location>
</feature>
<organism evidence="4 5">
    <name type="scientific">Mycolicibacterium chubuense (strain NBB4)</name>
    <name type="common">Mycobacterium chubuense</name>
    <dbReference type="NCBI Taxonomy" id="710421"/>
    <lineage>
        <taxon>Bacteria</taxon>
        <taxon>Bacillati</taxon>
        <taxon>Actinomycetota</taxon>
        <taxon>Actinomycetes</taxon>
        <taxon>Mycobacteriales</taxon>
        <taxon>Mycobacteriaceae</taxon>
        <taxon>Mycolicibacterium</taxon>
    </lineage>
</organism>
<evidence type="ECO:0000256" key="1">
    <source>
        <dbReference type="SAM" id="MobiDB-lite"/>
    </source>
</evidence>
<keyword evidence="5" id="KW-1185">Reference proteome</keyword>
<feature type="compositionally biased region" description="Acidic residues" evidence="1">
    <location>
        <begin position="584"/>
        <end position="605"/>
    </location>
</feature>
<dbReference type="EMBL" id="CP003053">
    <property type="protein sequence ID" value="AFM16920.1"/>
    <property type="molecule type" value="Genomic_DNA"/>
</dbReference>
<feature type="region of interest" description="Disordered" evidence="1">
    <location>
        <begin position="450"/>
        <end position="486"/>
    </location>
</feature>
<evidence type="ECO:0000313" key="4">
    <source>
        <dbReference type="EMBL" id="AFM16920.1"/>
    </source>
</evidence>
<accession>I4BI13</accession>
<keyword evidence="3" id="KW-0732">Signal</keyword>
<dbReference type="HOGENOM" id="CLU_025493_0_0_11"/>